<accession>A0A9P3PFU7</accession>
<comment type="similarity">
    <text evidence="1">Belongs to the PITHD1 family.</text>
</comment>
<reference evidence="3" key="1">
    <citation type="submission" date="2022-07" db="EMBL/GenBank/DDBJ databases">
        <title>The genome of Lyophyllum shimeji provides insight into the initial evolution of ectomycorrhizal fungal genome.</title>
        <authorList>
            <person name="Kobayashi Y."/>
            <person name="Shibata T."/>
            <person name="Hirakawa H."/>
            <person name="Shigenobu S."/>
            <person name="Nishiyama T."/>
            <person name="Yamada A."/>
            <person name="Hasebe M."/>
            <person name="Kawaguchi M."/>
        </authorList>
    </citation>
    <scope>NUCLEOTIDE SEQUENCE</scope>
    <source>
        <strain evidence="3">AT787</strain>
    </source>
</reference>
<dbReference type="Proteomes" id="UP001063166">
    <property type="component" value="Unassembled WGS sequence"/>
</dbReference>
<dbReference type="SUPFAM" id="SSF49785">
    <property type="entry name" value="Galactose-binding domain-like"/>
    <property type="match status" value="1"/>
</dbReference>
<name>A0A9P3PFU7_LYOSH</name>
<dbReference type="InterPro" id="IPR008979">
    <property type="entry name" value="Galactose-bd-like_sf"/>
</dbReference>
<proteinExistence type="inferred from homology"/>
<dbReference type="EMBL" id="BRPK01000002">
    <property type="protein sequence ID" value="GLB35225.1"/>
    <property type="molecule type" value="Genomic_DNA"/>
</dbReference>
<dbReference type="PANTHER" id="PTHR12175">
    <property type="entry name" value="AD039 HT014 THIOREDOXIN FAMILY TRP26"/>
    <property type="match status" value="1"/>
</dbReference>
<dbReference type="GO" id="GO:0005737">
    <property type="term" value="C:cytoplasm"/>
    <property type="evidence" value="ECO:0007669"/>
    <property type="project" value="UniProtKB-ARBA"/>
</dbReference>
<dbReference type="InterPro" id="IPR045099">
    <property type="entry name" value="PITH1-like"/>
</dbReference>
<evidence type="ECO:0000256" key="1">
    <source>
        <dbReference type="ARBA" id="ARBA00025788"/>
    </source>
</evidence>
<evidence type="ECO:0000313" key="4">
    <source>
        <dbReference type="Proteomes" id="UP001063166"/>
    </source>
</evidence>
<organism evidence="3 4">
    <name type="scientific">Lyophyllum shimeji</name>
    <name type="common">Hon-shimeji</name>
    <name type="synonym">Tricholoma shimeji</name>
    <dbReference type="NCBI Taxonomy" id="47721"/>
    <lineage>
        <taxon>Eukaryota</taxon>
        <taxon>Fungi</taxon>
        <taxon>Dikarya</taxon>
        <taxon>Basidiomycota</taxon>
        <taxon>Agaricomycotina</taxon>
        <taxon>Agaricomycetes</taxon>
        <taxon>Agaricomycetidae</taxon>
        <taxon>Agaricales</taxon>
        <taxon>Tricholomatineae</taxon>
        <taxon>Lyophyllaceae</taxon>
        <taxon>Lyophyllum</taxon>
    </lineage>
</organism>
<dbReference type="InterPro" id="IPR037047">
    <property type="entry name" value="PITH_dom_sf"/>
</dbReference>
<sequence length="176" mass="19534">MSTTTETDVSLLEYLDLSQLNCLNEAADHTLKAILAQKRRNTSSNYLLSDADEQLLLNIPFNQAVRVRSIIIQGSVAEQAPRTIKLAANRPTLGFEDLEDADEPEIAQVLSLSEADVKEGRVVRLRFVRFQAVNSLHIFVGSNQANEDTTRIDAIDILGVPVETTKDLSGLRKQEE</sequence>
<feature type="domain" description="PITH" evidence="2">
    <location>
        <begin position="1"/>
        <end position="176"/>
    </location>
</feature>
<dbReference type="OrthoDB" id="10263751at2759"/>
<dbReference type="PANTHER" id="PTHR12175:SF5">
    <property type="entry name" value="OS03G0795500 PROTEIN"/>
    <property type="match status" value="1"/>
</dbReference>
<dbReference type="Gene3D" id="2.60.120.470">
    <property type="entry name" value="PITH domain"/>
    <property type="match status" value="1"/>
</dbReference>
<dbReference type="InterPro" id="IPR010400">
    <property type="entry name" value="PITH_dom"/>
</dbReference>
<dbReference type="AlphaFoldDB" id="A0A9P3PFU7"/>
<evidence type="ECO:0000313" key="3">
    <source>
        <dbReference type="EMBL" id="GLB35225.1"/>
    </source>
</evidence>
<dbReference type="PROSITE" id="PS51532">
    <property type="entry name" value="PITH"/>
    <property type="match status" value="1"/>
</dbReference>
<comment type="caution">
    <text evidence="3">The sequence shown here is derived from an EMBL/GenBank/DDBJ whole genome shotgun (WGS) entry which is preliminary data.</text>
</comment>
<evidence type="ECO:0000259" key="2">
    <source>
        <dbReference type="PROSITE" id="PS51532"/>
    </source>
</evidence>
<protein>
    <submittedName>
        <fullName evidence="3">PITH domain containing protein</fullName>
    </submittedName>
</protein>
<gene>
    <name evidence="3" type="ORF">LshimejAT787_0207900</name>
</gene>
<keyword evidence="4" id="KW-1185">Reference proteome</keyword>
<dbReference type="Pfam" id="PF06201">
    <property type="entry name" value="PITH"/>
    <property type="match status" value="1"/>
</dbReference>